<feature type="compositionally biased region" description="Basic and acidic residues" evidence="1">
    <location>
        <begin position="13"/>
        <end position="41"/>
    </location>
</feature>
<protein>
    <submittedName>
        <fullName evidence="2">Uncharacterized protein</fullName>
    </submittedName>
</protein>
<dbReference type="OrthoDB" id="2627582at2"/>
<evidence type="ECO:0000313" key="2">
    <source>
        <dbReference type="EMBL" id="MUG44510.1"/>
    </source>
</evidence>
<reference evidence="2 4" key="1">
    <citation type="submission" date="2019-11" db="EMBL/GenBank/DDBJ databases">
        <title>Draft genome sequences of five Paenibacillus species of dairy origin.</title>
        <authorList>
            <person name="Olajide A.M."/>
            <person name="Chen S."/>
            <person name="Lapointe G."/>
        </authorList>
    </citation>
    <scope>NUCLEOTIDE SEQUENCE [LARGE SCALE GENOMIC DNA]</scope>
    <source>
        <strain evidence="2 4">12CR55</strain>
    </source>
</reference>
<accession>A0A7X2YZ67</accession>
<dbReference type="AlphaFoldDB" id="A0A7X2YZ67"/>
<organism evidence="2 4">
    <name type="scientific">Paenibacillus woosongensis</name>
    <dbReference type="NCBI Taxonomy" id="307580"/>
    <lineage>
        <taxon>Bacteria</taxon>
        <taxon>Bacillati</taxon>
        <taxon>Bacillota</taxon>
        <taxon>Bacilli</taxon>
        <taxon>Bacillales</taxon>
        <taxon>Paenibacillaceae</taxon>
        <taxon>Paenibacillus</taxon>
    </lineage>
</organism>
<dbReference type="EMBL" id="WNZW01000001">
    <property type="protein sequence ID" value="MUG44510.1"/>
    <property type="molecule type" value="Genomic_DNA"/>
</dbReference>
<dbReference type="Proteomes" id="UP000447876">
    <property type="component" value="Unassembled WGS sequence"/>
</dbReference>
<dbReference type="GeneID" id="95406820"/>
<name>A0A7X2YZ67_9BACL</name>
<reference evidence="3" key="2">
    <citation type="submission" date="2023-05" db="EMBL/GenBank/DDBJ databases">
        <title>Comparative genomics of Bacillaceae isolates and their secondary metabolite potential.</title>
        <authorList>
            <person name="Song L."/>
            <person name="Nielsen L.J."/>
            <person name="Mohite O."/>
            <person name="Xu X."/>
            <person name="Weber T."/>
            <person name="Kovacs A.T."/>
        </authorList>
    </citation>
    <scope>NUCLEOTIDE SEQUENCE</scope>
    <source>
        <strain evidence="3">B2_4</strain>
    </source>
</reference>
<evidence type="ECO:0000313" key="3">
    <source>
        <dbReference type="EMBL" id="WHX49986.1"/>
    </source>
</evidence>
<dbReference type="Proteomes" id="UP001177943">
    <property type="component" value="Chromosome"/>
</dbReference>
<dbReference type="EMBL" id="CP126084">
    <property type="protein sequence ID" value="WHX49986.1"/>
    <property type="molecule type" value="Genomic_DNA"/>
</dbReference>
<sequence>MLFTEGKWRKYERLMKERPGFDRREPKDESERSNTAKEERRKRSRAKHKSNEKEES</sequence>
<gene>
    <name evidence="2" type="ORF">GNP95_05820</name>
    <name evidence="3" type="ORF">QNH46_04765</name>
</gene>
<evidence type="ECO:0000256" key="1">
    <source>
        <dbReference type="SAM" id="MobiDB-lite"/>
    </source>
</evidence>
<evidence type="ECO:0000313" key="4">
    <source>
        <dbReference type="Proteomes" id="UP000447876"/>
    </source>
</evidence>
<dbReference type="KEGG" id="pwn:QNH46_04765"/>
<proteinExistence type="predicted"/>
<feature type="region of interest" description="Disordered" evidence="1">
    <location>
        <begin position="13"/>
        <end position="56"/>
    </location>
</feature>
<dbReference type="RefSeq" id="WP_155609868.1">
    <property type="nucleotide sequence ID" value="NZ_CP126084.1"/>
</dbReference>